<dbReference type="PANTHER" id="PTHR14187">
    <property type="entry name" value="ALPHA KINASE/ELONGATION FACTOR 2 KINASE"/>
    <property type="match status" value="1"/>
</dbReference>
<dbReference type="AlphaFoldDB" id="A0A0C3AW58"/>
<accession>A0A0C3AW58</accession>
<dbReference type="EMBL" id="KN824336">
    <property type="protein sequence ID" value="KIM23511.1"/>
    <property type="molecule type" value="Genomic_DNA"/>
</dbReference>
<dbReference type="Gene3D" id="3.30.420.40">
    <property type="match status" value="2"/>
</dbReference>
<dbReference type="HOGENOM" id="CLU_009958_4_1_1"/>
<dbReference type="Proteomes" id="UP000054097">
    <property type="component" value="Unassembled WGS sequence"/>
</dbReference>
<dbReference type="OrthoDB" id="2963168at2759"/>
<dbReference type="CDD" id="cd10170">
    <property type="entry name" value="ASKHA_NBD_HSP70"/>
    <property type="match status" value="1"/>
</dbReference>
<protein>
    <submittedName>
        <fullName evidence="1">Uncharacterized protein</fullName>
    </submittedName>
</protein>
<keyword evidence="2" id="KW-1185">Reference proteome</keyword>
<dbReference type="InterPro" id="IPR043129">
    <property type="entry name" value="ATPase_NBD"/>
</dbReference>
<evidence type="ECO:0000313" key="1">
    <source>
        <dbReference type="EMBL" id="KIM23511.1"/>
    </source>
</evidence>
<feature type="non-terminal residue" evidence="1">
    <location>
        <position position="1"/>
    </location>
</feature>
<dbReference type="Gene3D" id="3.90.640.10">
    <property type="entry name" value="Actin, Chain A, domain 4"/>
    <property type="match status" value="1"/>
</dbReference>
<proteinExistence type="predicted"/>
<reference evidence="2" key="2">
    <citation type="submission" date="2015-01" db="EMBL/GenBank/DDBJ databases">
        <title>Evolutionary Origins and Diversification of the Mycorrhizal Mutualists.</title>
        <authorList>
            <consortium name="DOE Joint Genome Institute"/>
            <consortium name="Mycorrhizal Genomics Consortium"/>
            <person name="Kohler A."/>
            <person name="Kuo A."/>
            <person name="Nagy L.G."/>
            <person name="Floudas D."/>
            <person name="Copeland A."/>
            <person name="Barry K.W."/>
            <person name="Cichocki N."/>
            <person name="Veneault-Fourrey C."/>
            <person name="LaButti K."/>
            <person name="Lindquist E.A."/>
            <person name="Lipzen A."/>
            <person name="Lundell T."/>
            <person name="Morin E."/>
            <person name="Murat C."/>
            <person name="Riley R."/>
            <person name="Ohm R."/>
            <person name="Sun H."/>
            <person name="Tunlid A."/>
            <person name="Henrissat B."/>
            <person name="Grigoriev I.V."/>
            <person name="Hibbett D.S."/>
            <person name="Martin F."/>
        </authorList>
    </citation>
    <scope>NUCLEOTIDE SEQUENCE [LARGE SCALE GENOMIC DNA]</scope>
    <source>
        <strain evidence="2">MAFF 305830</strain>
    </source>
</reference>
<name>A0A0C3AW58_SERVB</name>
<evidence type="ECO:0000313" key="2">
    <source>
        <dbReference type="Proteomes" id="UP000054097"/>
    </source>
</evidence>
<sequence>PSILSYRNGKFNACGENAVKDFEEHPENVAHWFKLHLHPDTMLNTSELRPFEIPPLPRGVSIERVYADIMQYLMKSMQLFFQTTIPNGEEIWRHRRDTVVIILATPNEWGIREQDVLRRAAINASLVTEENAGRLLQFVTEAEASVHYALARPGSEWLKKNTIFAVMDCGGSTVDTTVYRCVSLDPLSIREVCPSECVQAGGIFVDRGVEKLLKERLHGSSFDDPGIIRGMVNAFENDVKPKFNGTIDEYRLQFGSVNESELSLGINKGKIAVSTKDLKNIFDLVTEQIIRSCFGSIIKQRAKYVVLVGGFAESPYVRKALKKALEDYGVEIIRIDDHLKKAAVEGAIIGSIKQLVVSRAAKATFGGCVRAQYDKKLHRERKHTVQFQGTVLQGTFAHKLSYHVAWDAASTSKTDLSGDLGTIGIEIFAWEGDDIPTWCKDEQRRVMNGMRLICTLQANLSAFAGGLELKNGPRGKKFYQVDYDVCVYFGGTQLRAKLQWKEKGKLREGPVTVMPYLY</sequence>
<reference evidence="1 2" key="1">
    <citation type="submission" date="2014-04" db="EMBL/GenBank/DDBJ databases">
        <authorList>
            <consortium name="DOE Joint Genome Institute"/>
            <person name="Kuo A."/>
            <person name="Zuccaro A."/>
            <person name="Kohler A."/>
            <person name="Nagy L.G."/>
            <person name="Floudas D."/>
            <person name="Copeland A."/>
            <person name="Barry K.W."/>
            <person name="Cichocki N."/>
            <person name="Veneault-Fourrey C."/>
            <person name="LaButti K."/>
            <person name="Lindquist E.A."/>
            <person name="Lipzen A."/>
            <person name="Lundell T."/>
            <person name="Morin E."/>
            <person name="Murat C."/>
            <person name="Sun H."/>
            <person name="Tunlid A."/>
            <person name="Henrissat B."/>
            <person name="Grigoriev I.V."/>
            <person name="Hibbett D.S."/>
            <person name="Martin F."/>
            <person name="Nordberg H.P."/>
            <person name="Cantor M.N."/>
            <person name="Hua S.X."/>
        </authorList>
    </citation>
    <scope>NUCLEOTIDE SEQUENCE [LARGE SCALE GENOMIC DNA]</scope>
    <source>
        <strain evidence="1 2">MAFF 305830</strain>
    </source>
</reference>
<dbReference type="PANTHER" id="PTHR14187:SF5">
    <property type="entry name" value="HEAT SHOCK 70 KDA PROTEIN 12A"/>
    <property type="match status" value="1"/>
</dbReference>
<organism evidence="1 2">
    <name type="scientific">Serendipita vermifera MAFF 305830</name>
    <dbReference type="NCBI Taxonomy" id="933852"/>
    <lineage>
        <taxon>Eukaryota</taxon>
        <taxon>Fungi</taxon>
        <taxon>Dikarya</taxon>
        <taxon>Basidiomycota</taxon>
        <taxon>Agaricomycotina</taxon>
        <taxon>Agaricomycetes</taxon>
        <taxon>Sebacinales</taxon>
        <taxon>Serendipitaceae</taxon>
        <taxon>Serendipita</taxon>
    </lineage>
</organism>
<dbReference type="SUPFAM" id="SSF53067">
    <property type="entry name" value="Actin-like ATPase domain"/>
    <property type="match status" value="2"/>
</dbReference>
<dbReference type="STRING" id="933852.A0A0C3AW58"/>
<gene>
    <name evidence="1" type="ORF">M408DRAFT_320875</name>
</gene>